<accession>A0A5P0ZG32</accession>
<evidence type="ECO:0000313" key="1">
    <source>
        <dbReference type="EMBL" id="MQS52007.1"/>
    </source>
</evidence>
<protein>
    <recommendedName>
        <fullName evidence="3">4Fe-4S ferredoxin-type domain-containing protein</fullName>
    </recommendedName>
</protein>
<evidence type="ECO:0000313" key="2">
    <source>
        <dbReference type="Proteomes" id="UP000380386"/>
    </source>
</evidence>
<dbReference type="InterPro" id="IPR047750">
    <property type="entry name" value="YdjY-like"/>
</dbReference>
<comment type="caution">
    <text evidence="1">The sequence shown here is derived from an EMBL/GenBank/DDBJ whole genome shotgun (WGS) entry which is preliminary data.</text>
</comment>
<gene>
    <name evidence="1" type="ORF">FHL02_03115</name>
</gene>
<dbReference type="AlphaFoldDB" id="A0A5P0ZG32"/>
<dbReference type="OrthoDB" id="6571992at2"/>
<dbReference type="EMBL" id="VDFM01000002">
    <property type="protein sequence ID" value="MQS52007.1"/>
    <property type="molecule type" value="Genomic_DNA"/>
</dbReference>
<sequence>MKKNSLIIGFIASLLLVFGIALGTTANVQAAKSNSLTSSHPVQYNKKKKEVTLLTTVNGTYFTQPTRHVIVNVDGSNGNKSLLKTNATPKQIYNDLKKVGAKPGDNLNMKSKAGSKVKGSSIKVFFVINGKRVKAEKAVQVNNKNLKKLDFKFGGNMKTNNKAKTGCVLCFDSCPVGIVSGAKYGYKYGEHFTGKSSVLPKDGSNLKVVMQVK</sequence>
<name>A0A5P0ZG32_9LACO</name>
<dbReference type="Proteomes" id="UP000380386">
    <property type="component" value="Unassembled WGS sequence"/>
</dbReference>
<dbReference type="RefSeq" id="WP_153382261.1">
    <property type="nucleotide sequence ID" value="NZ_VDFM01000002.1"/>
</dbReference>
<dbReference type="NCBIfam" id="NF040466">
    <property type="entry name" value="ydjY_domain"/>
    <property type="match status" value="1"/>
</dbReference>
<proteinExistence type="predicted"/>
<evidence type="ECO:0008006" key="3">
    <source>
        <dbReference type="Google" id="ProtNLM"/>
    </source>
</evidence>
<reference evidence="1 2" key="1">
    <citation type="journal article" date="2019" name="Syst. Appl. Microbiol.">
        <title>Polyphasic characterization of two novel Lactobacillus spp. isolated from blown salami packages: Description of Lactobacillus halodurans sp. nov. and Lactobacillus salsicarnum sp. nov.</title>
        <authorList>
            <person name="Schuster J.A."/>
            <person name="Klingl A."/>
            <person name="Vogel R.F."/>
            <person name="Ehrmann M.A."/>
        </authorList>
    </citation>
    <scope>NUCLEOTIDE SEQUENCE [LARGE SCALE GENOMIC DNA]</scope>
    <source>
        <strain evidence="1 2">TMW 1.2118</strain>
    </source>
</reference>
<organism evidence="1 2">
    <name type="scientific">Companilactobacillus mishanensis</name>
    <dbReference type="NCBI Taxonomy" id="2486008"/>
    <lineage>
        <taxon>Bacteria</taxon>
        <taxon>Bacillati</taxon>
        <taxon>Bacillota</taxon>
        <taxon>Bacilli</taxon>
        <taxon>Lactobacillales</taxon>
        <taxon>Lactobacillaceae</taxon>
        <taxon>Companilactobacillus</taxon>
    </lineage>
</organism>